<dbReference type="GO" id="GO:0016740">
    <property type="term" value="F:transferase activity"/>
    <property type="evidence" value="ECO:0007669"/>
    <property type="project" value="UniProtKB-KW"/>
</dbReference>
<keyword evidence="1" id="KW-0813">Transport</keyword>
<dbReference type="RefSeq" id="WP_007543682.1">
    <property type="nucleotide sequence ID" value="NZ_JAARPY010000002.1"/>
</dbReference>
<keyword evidence="6" id="KW-0460">Magnesium</keyword>
<dbReference type="InterPro" id="IPR036542">
    <property type="entry name" value="PTS_IIA_lac/cel_sf"/>
</dbReference>
<dbReference type="PANTHER" id="PTHR34382">
    <property type="entry name" value="PTS SYSTEM N,N'-DIACETYLCHITOBIOSE-SPECIFIC EIIA COMPONENT"/>
    <property type="match status" value="1"/>
</dbReference>
<evidence type="ECO:0000256" key="7">
    <source>
        <dbReference type="PROSITE-ProRule" id="PRU00418"/>
    </source>
</evidence>
<keyword evidence="6" id="KW-0479">Metal-binding</keyword>
<evidence type="ECO:0000313" key="8">
    <source>
        <dbReference type="EMBL" id="MBC1397695.1"/>
    </source>
</evidence>
<feature type="binding site" evidence="6">
    <location>
        <position position="77"/>
    </location>
    <ligand>
        <name>Mg(2+)</name>
        <dbReference type="ChEBI" id="CHEBI:18420"/>
        <note>ligand shared between all trimeric partners</note>
    </ligand>
</feature>
<evidence type="ECO:0000256" key="3">
    <source>
        <dbReference type="ARBA" id="ARBA00022679"/>
    </source>
</evidence>
<comment type="cofactor">
    <cofactor evidence="6">
        <name>Mg(2+)</name>
        <dbReference type="ChEBI" id="CHEBI:18420"/>
    </cofactor>
    <text evidence="6">Binds 1 Mg(2+) ion per trimer.</text>
</comment>
<protein>
    <submittedName>
        <fullName evidence="8">PTS lactose/cellobiose transporter subunit IIA</fullName>
    </submittedName>
</protein>
<evidence type="ECO:0000256" key="2">
    <source>
        <dbReference type="ARBA" id="ARBA00022597"/>
    </source>
</evidence>
<feature type="modified residue" description="Phosphohistidine; by HPr" evidence="7">
    <location>
        <position position="74"/>
    </location>
</feature>
<dbReference type="PROSITE" id="PS51095">
    <property type="entry name" value="PTS_EIIA_TYPE_3"/>
    <property type="match status" value="1"/>
</dbReference>
<evidence type="ECO:0000256" key="6">
    <source>
        <dbReference type="PIRSR" id="PIRSR000699-2"/>
    </source>
</evidence>
<dbReference type="Gene3D" id="1.20.58.80">
    <property type="entry name" value="Phosphotransferase system, lactose/cellobiose-type IIA subunit"/>
    <property type="match status" value="1"/>
</dbReference>
<keyword evidence="2" id="KW-0762">Sugar transport</keyword>
<gene>
    <name evidence="8" type="ORF">HB844_02305</name>
</gene>
<evidence type="ECO:0000256" key="4">
    <source>
        <dbReference type="ARBA" id="ARBA00022683"/>
    </source>
</evidence>
<dbReference type="EMBL" id="JAARPY010000002">
    <property type="protein sequence ID" value="MBC1397695.1"/>
    <property type="molecule type" value="Genomic_DNA"/>
</dbReference>
<keyword evidence="3" id="KW-0808">Transferase</keyword>
<accession>A0A841YBP4</accession>
<dbReference type="InterPro" id="IPR003188">
    <property type="entry name" value="PTS_IIA_lac/cel"/>
</dbReference>
<comment type="caution">
    <text evidence="8">The sequence shown here is derived from an EMBL/GenBank/DDBJ whole genome shotgun (WGS) entry which is preliminary data.</text>
</comment>
<evidence type="ECO:0000256" key="1">
    <source>
        <dbReference type="ARBA" id="ARBA00022448"/>
    </source>
</evidence>
<dbReference type="Proteomes" id="UP000571128">
    <property type="component" value="Unassembled WGS sequence"/>
</dbReference>
<reference evidence="8 9" key="1">
    <citation type="submission" date="2020-03" db="EMBL/GenBank/DDBJ databases">
        <title>Soil Listeria distribution.</title>
        <authorList>
            <person name="Liao J."/>
            <person name="Wiedmann M."/>
        </authorList>
    </citation>
    <scope>NUCLEOTIDE SEQUENCE [LARGE SCALE GENOMIC DNA]</scope>
    <source>
        <strain evidence="8 9">FSL L7-1645</strain>
    </source>
</reference>
<sequence length="113" mass="13030">MEIKVEEAVVKMIFHGGNTRKEAYRAIEAAENYDFKSAESHLKTGLNEYQSGHSWQVKLVAQREHDTPSFLLIHGQDHLMTAHAELNLAEKLVKVYKREASLLERIEKLEQLN</sequence>
<dbReference type="GO" id="GO:0046872">
    <property type="term" value="F:metal ion binding"/>
    <property type="evidence" value="ECO:0007669"/>
    <property type="project" value="UniProtKB-KW"/>
</dbReference>
<feature type="active site" description="Tele-phosphohistidine intermediate" evidence="5">
    <location>
        <position position="74"/>
    </location>
</feature>
<dbReference type="SUPFAM" id="SSF46973">
    <property type="entry name" value="Enzyme IIa from lactose specific PTS, IIa-lac"/>
    <property type="match status" value="1"/>
</dbReference>
<dbReference type="AlphaFoldDB" id="A0A841YBP4"/>
<dbReference type="Pfam" id="PF02255">
    <property type="entry name" value="PTS_IIA"/>
    <property type="match status" value="1"/>
</dbReference>
<keyword evidence="4" id="KW-0598">Phosphotransferase system</keyword>
<dbReference type="PIRSF" id="PIRSF000699">
    <property type="entry name" value="PTS_IILac_III"/>
    <property type="match status" value="1"/>
</dbReference>
<organism evidence="8 9">
    <name type="scientific">Listeria fleischmannii</name>
    <dbReference type="NCBI Taxonomy" id="1069827"/>
    <lineage>
        <taxon>Bacteria</taxon>
        <taxon>Bacillati</taxon>
        <taxon>Bacillota</taxon>
        <taxon>Bacilli</taxon>
        <taxon>Bacillales</taxon>
        <taxon>Listeriaceae</taxon>
        <taxon>Listeria</taxon>
    </lineage>
</organism>
<evidence type="ECO:0000256" key="5">
    <source>
        <dbReference type="PIRSR" id="PIRSR000699-1"/>
    </source>
</evidence>
<proteinExistence type="predicted"/>
<dbReference type="PANTHER" id="PTHR34382:SF7">
    <property type="entry name" value="PTS SYSTEM N,N'-DIACETYLCHITOBIOSE-SPECIFIC EIIA COMPONENT"/>
    <property type="match status" value="1"/>
</dbReference>
<evidence type="ECO:0000313" key="9">
    <source>
        <dbReference type="Proteomes" id="UP000571128"/>
    </source>
</evidence>
<name>A0A841YBP4_9LIST</name>
<dbReference type="GO" id="GO:0009401">
    <property type="term" value="P:phosphoenolpyruvate-dependent sugar phosphotransferase system"/>
    <property type="evidence" value="ECO:0007669"/>
    <property type="project" value="UniProtKB-KW"/>
</dbReference>